<comment type="caution">
    <text evidence="3">The sequence shown here is derived from an EMBL/GenBank/DDBJ whole genome shotgun (WGS) entry which is preliminary data.</text>
</comment>
<organism evidence="3 4">
    <name type="scientific">Candidatus Berkelbacteria bacterium Licking1014_7</name>
    <dbReference type="NCBI Taxonomy" id="2017147"/>
    <lineage>
        <taxon>Bacteria</taxon>
        <taxon>Candidatus Berkelbacteria</taxon>
    </lineage>
</organism>
<proteinExistence type="inferred from homology"/>
<feature type="region of interest" description="Disordered" evidence="2">
    <location>
        <begin position="140"/>
        <end position="193"/>
    </location>
</feature>
<evidence type="ECO:0000256" key="1">
    <source>
        <dbReference type="ARBA" id="ARBA00044755"/>
    </source>
</evidence>
<dbReference type="Pfam" id="PF04519">
    <property type="entry name" value="Bactofilin"/>
    <property type="match status" value="1"/>
</dbReference>
<reference evidence="3 4" key="1">
    <citation type="submission" date="2017-07" db="EMBL/GenBank/DDBJ databases">
        <title>Mechanisms for carbon and nitrogen cycling indicate functional differentiation within the Candidate Phyla Radiation.</title>
        <authorList>
            <person name="Danczak R.E."/>
            <person name="Johnston M.D."/>
            <person name="Kenah C."/>
            <person name="Slattery M."/>
            <person name="Wrighton K.C."/>
            <person name="Wilkins M.J."/>
        </authorList>
    </citation>
    <scope>NUCLEOTIDE SEQUENCE [LARGE SCALE GENOMIC DNA]</scope>
    <source>
        <strain evidence="3">Licking1014_7</strain>
    </source>
</reference>
<gene>
    <name evidence="3" type="ORF">CEN89_106</name>
</gene>
<evidence type="ECO:0000313" key="4">
    <source>
        <dbReference type="Proteomes" id="UP000315689"/>
    </source>
</evidence>
<protein>
    <recommendedName>
        <fullName evidence="5">Integral membrane protein CcmA involved in cell shape determination</fullName>
    </recommendedName>
</protein>
<dbReference type="PANTHER" id="PTHR35024">
    <property type="entry name" value="HYPOTHETICAL CYTOSOLIC PROTEIN"/>
    <property type="match status" value="1"/>
</dbReference>
<feature type="compositionally biased region" description="Acidic residues" evidence="2">
    <location>
        <begin position="181"/>
        <end position="193"/>
    </location>
</feature>
<evidence type="ECO:0000313" key="3">
    <source>
        <dbReference type="EMBL" id="TSC93431.1"/>
    </source>
</evidence>
<evidence type="ECO:0008006" key="5">
    <source>
        <dbReference type="Google" id="ProtNLM"/>
    </source>
</evidence>
<evidence type="ECO:0000256" key="2">
    <source>
        <dbReference type="SAM" id="MobiDB-lite"/>
    </source>
</evidence>
<dbReference type="AlphaFoldDB" id="A0A554LKN3"/>
<dbReference type="InterPro" id="IPR007607">
    <property type="entry name" value="BacA/B"/>
</dbReference>
<name>A0A554LKN3_9BACT</name>
<dbReference type="PANTHER" id="PTHR35024:SF4">
    <property type="entry name" value="POLYMER-FORMING CYTOSKELETAL PROTEIN"/>
    <property type="match status" value="1"/>
</dbReference>
<comment type="similarity">
    <text evidence="1">Belongs to the bactofilin family.</text>
</comment>
<dbReference type="Proteomes" id="UP000315689">
    <property type="component" value="Unassembled WGS sequence"/>
</dbReference>
<dbReference type="EMBL" id="VMGK01000002">
    <property type="protein sequence ID" value="TSC93431.1"/>
    <property type="molecule type" value="Genomic_DNA"/>
</dbReference>
<feature type="compositionally biased region" description="Basic and acidic residues" evidence="2">
    <location>
        <begin position="140"/>
        <end position="180"/>
    </location>
</feature>
<accession>A0A554LKN3</accession>
<sequence length="193" mass="21224">MKTSFHFSRSLENKNKIKINCPKGQKGRNMNQEVQEGTVVGANVKLSGTISDNNDIIIHGTVEGEVVSEKNINISPSAKVSGPVKGSIITVAGEVEGDITGYDKTEVLPTAKINGSITTKELIIQSGAVFNGKCQMNEEAREVKKDIDQKKEKEEKSEKASAKEKKSEEKPEDFEPKEELNDSEPEIDDFELE</sequence>